<feature type="active site" evidence="12">
    <location>
        <position position="96"/>
    </location>
</feature>
<feature type="binding site" evidence="14">
    <location>
        <position position="47"/>
    </location>
    <ligand>
        <name>Ca(2+)</name>
        <dbReference type="ChEBI" id="CHEBI:29108"/>
        <label>3</label>
    </ligand>
</feature>
<evidence type="ECO:0000256" key="11">
    <source>
        <dbReference type="ARBA" id="ARBA00023157"/>
    </source>
</evidence>
<feature type="compositionally biased region" description="Polar residues" evidence="16">
    <location>
        <begin position="179"/>
        <end position="197"/>
    </location>
</feature>
<organism evidence="18 19">
    <name type="scientific">Rhynocoris fuscipes</name>
    <dbReference type="NCBI Taxonomy" id="488301"/>
    <lineage>
        <taxon>Eukaryota</taxon>
        <taxon>Metazoa</taxon>
        <taxon>Ecdysozoa</taxon>
        <taxon>Arthropoda</taxon>
        <taxon>Hexapoda</taxon>
        <taxon>Insecta</taxon>
        <taxon>Pterygota</taxon>
        <taxon>Neoptera</taxon>
        <taxon>Paraneoptera</taxon>
        <taxon>Hemiptera</taxon>
        <taxon>Heteroptera</taxon>
        <taxon>Panheteroptera</taxon>
        <taxon>Cimicomorpha</taxon>
        <taxon>Reduviidae</taxon>
        <taxon>Harpactorinae</taxon>
        <taxon>Harpactorini</taxon>
        <taxon>Rhynocoris</taxon>
    </lineage>
</organism>
<dbReference type="GO" id="GO:0008270">
    <property type="term" value="F:zinc ion binding"/>
    <property type="evidence" value="ECO:0007669"/>
    <property type="project" value="InterPro"/>
</dbReference>
<dbReference type="SMART" id="SM00235">
    <property type="entry name" value="ZnMc"/>
    <property type="match status" value="1"/>
</dbReference>
<reference evidence="18 19" key="1">
    <citation type="submission" date="2022-12" db="EMBL/GenBank/DDBJ databases">
        <title>Chromosome-level genome assembly of true bugs.</title>
        <authorList>
            <person name="Ma L."/>
            <person name="Li H."/>
        </authorList>
    </citation>
    <scope>NUCLEOTIDE SEQUENCE [LARGE SCALE GENOMIC DNA]</scope>
    <source>
        <strain evidence="18">Lab_2022b</strain>
    </source>
</reference>
<keyword evidence="19" id="KW-1185">Reference proteome</keyword>
<feature type="binding site" evidence="14">
    <location>
        <position position="74"/>
    </location>
    <ligand>
        <name>Ca(2+)</name>
        <dbReference type="ChEBI" id="CHEBI:29108"/>
        <label>1</label>
    </ligand>
</feature>
<feature type="repeat" description="Hemopexin" evidence="15">
    <location>
        <begin position="381"/>
        <end position="426"/>
    </location>
</feature>
<dbReference type="GO" id="GO:0031012">
    <property type="term" value="C:extracellular matrix"/>
    <property type="evidence" value="ECO:0007669"/>
    <property type="project" value="InterPro"/>
</dbReference>
<evidence type="ECO:0000256" key="4">
    <source>
        <dbReference type="ARBA" id="ARBA00022729"/>
    </source>
</evidence>
<dbReference type="CDD" id="cd00094">
    <property type="entry name" value="HX"/>
    <property type="match status" value="1"/>
</dbReference>
<feature type="binding site" evidence="14">
    <location>
        <position position="54"/>
    </location>
    <ligand>
        <name>Zn(2+)</name>
        <dbReference type="ChEBI" id="CHEBI:29105"/>
        <label>1</label>
    </ligand>
</feature>
<keyword evidence="11" id="KW-1015">Disulfide bond</keyword>
<evidence type="ECO:0000256" key="9">
    <source>
        <dbReference type="ARBA" id="ARBA00023049"/>
    </source>
</evidence>
<feature type="binding site" evidence="14">
    <location>
        <position position="39"/>
    </location>
    <ligand>
        <name>Zn(2+)</name>
        <dbReference type="ChEBI" id="CHEBI:29105"/>
        <label>1</label>
    </ligand>
</feature>
<feature type="binding site" evidence="14">
    <location>
        <position position="71"/>
    </location>
    <ligand>
        <name>Ca(2+)</name>
        <dbReference type="ChEBI" id="CHEBI:29108"/>
        <label>3</label>
    </ligand>
</feature>
<evidence type="ECO:0000256" key="15">
    <source>
        <dbReference type="PROSITE-ProRule" id="PRU01011"/>
    </source>
</evidence>
<dbReference type="InterPro" id="IPR006026">
    <property type="entry name" value="Peptidase_Metallo"/>
</dbReference>
<dbReference type="Proteomes" id="UP001461498">
    <property type="component" value="Unassembled WGS sequence"/>
</dbReference>
<evidence type="ECO:0000259" key="17">
    <source>
        <dbReference type="SMART" id="SM00235"/>
    </source>
</evidence>
<name>A0AAW1CXA4_9HEMI</name>
<keyword evidence="2" id="KW-0645">Protease</keyword>
<dbReference type="SUPFAM" id="SSF55486">
    <property type="entry name" value="Metalloproteases ('zincins'), catalytic domain"/>
    <property type="match status" value="1"/>
</dbReference>
<feature type="binding site" evidence="14">
    <location>
        <position position="113"/>
    </location>
    <ligand>
        <name>Zn(2+)</name>
        <dbReference type="ChEBI" id="CHEBI:29105"/>
        <label>2</label>
        <note>catalytic</note>
    </ligand>
</feature>
<comment type="caution">
    <text evidence="18">The sequence shown here is derived from an EMBL/GenBank/DDBJ whole genome shotgun (WGS) entry which is preliminary data.</text>
</comment>
<feature type="binding site" evidence="13">
    <location>
        <position position="99"/>
    </location>
    <ligand>
        <name>Zn(2+)</name>
        <dbReference type="ChEBI" id="CHEBI:29105"/>
        <label>2</label>
        <note>catalytic</note>
    </ligand>
</feature>
<dbReference type="SMART" id="SM00120">
    <property type="entry name" value="HX"/>
    <property type="match status" value="4"/>
</dbReference>
<keyword evidence="10" id="KW-0865">Zymogen</keyword>
<dbReference type="SUPFAM" id="SSF50923">
    <property type="entry name" value="Hemopexin-like domain"/>
    <property type="match status" value="1"/>
</dbReference>
<sequence>MLEIKKALNAWGRYGQLKFTEVNDPRKSDINFGFYRGDHGDSFPFDGIGQVLAHAFFPSNSDPLRGDVHFDADEDWKINPGEFEDAVDFSTVVLHELGHSLGLSHSPEPNSIMNPYYKGKGFELGYDDILAMYELYASRDIPMEEPKLPPYDDRPYWPPYYPTHERWPPAGPSAVPPTERTTTSRPYYPTVSTTAKTTTRHYPKKSHNDGERRREDVPSKDQPRQSNKDIACQNPNNGIDSAAFLRGELFITKGEWLWRLTEAGKVEKGYPVKFHTFFHKLPESVKVIDALYERHDSSIVFFYGRKYWIFDGYNFIENSPRSIEEYGLREMDEIVDAAFYSPKESLTYIFSGDKYWKYNETSKTVVTGYPRYISHHIKGSPSHLNAALINRNGTVYLFKGDTYWIFDTVEKTAKKMGSVFHHWLSC</sequence>
<dbReference type="GO" id="GO:0030198">
    <property type="term" value="P:extracellular matrix organization"/>
    <property type="evidence" value="ECO:0007669"/>
    <property type="project" value="TreeGrafter"/>
</dbReference>
<evidence type="ECO:0000256" key="7">
    <source>
        <dbReference type="ARBA" id="ARBA00022833"/>
    </source>
</evidence>
<dbReference type="Pfam" id="PF00413">
    <property type="entry name" value="Peptidase_M10"/>
    <property type="match status" value="1"/>
</dbReference>
<dbReference type="CDD" id="cd04278">
    <property type="entry name" value="ZnMc_MMP"/>
    <property type="match status" value="1"/>
</dbReference>
<protein>
    <recommendedName>
        <fullName evidence="17">Peptidase metallopeptidase domain-containing protein</fullName>
    </recommendedName>
</protein>
<evidence type="ECO:0000256" key="12">
    <source>
        <dbReference type="PIRSR" id="PIRSR001191-1"/>
    </source>
</evidence>
<dbReference type="PANTHER" id="PTHR10201:SF169">
    <property type="entry name" value="MATRIX METALLOPROTEINASE-16-LIKE PROTEIN"/>
    <property type="match status" value="1"/>
</dbReference>
<evidence type="ECO:0000256" key="5">
    <source>
        <dbReference type="ARBA" id="ARBA00022737"/>
    </source>
</evidence>
<evidence type="ECO:0000256" key="2">
    <source>
        <dbReference type="ARBA" id="ARBA00022670"/>
    </source>
</evidence>
<dbReference type="FunFam" id="2.110.10.10:FF:000002">
    <property type="entry name" value="Matrix metallopeptidase 3"/>
    <property type="match status" value="1"/>
</dbReference>
<comment type="cofactor">
    <cofactor evidence="14">
        <name>Zn(2+)</name>
        <dbReference type="ChEBI" id="CHEBI:29105"/>
    </cofactor>
    <text evidence="14">Binds 2 Zn(2+) ions per subunit.</text>
</comment>
<feature type="binding site" evidence="14">
    <location>
        <position position="289"/>
    </location>
    <ligand>
        <name>Ca(2+)</name>
        <dbReference type="ChEBI" id="CHEBI:29108"/>
        <label>4</label>
    </ligand>
</feature>
<feature type="region of interest" description="Disordered" evidence="16">
    <location>
        <begin position="167"/>
        <end position="235"/>
    </location>
</feature>
<dbReference type="GO" id="GO:0004222">
    <property type="term" value="F:metalloendopeptidase activity"/>
    <property type="evidence" value="ECO:0007669"/>
    <property type="project" value="InterPro"/>
</dbReference>
<feature type="binding site" evidence="14">
    <location>
        <position position="338"/>
    </location>
    <ligand>
        <name>Ca(2+)</name>
        <dbReference type="ChEBI" id="CHEBI:29108"/>
        <label>5</label>
    </ligand>
</feature>
<dbReference type="Gene3D" id="3.40.390.10">
    <property type="entry name" value="Collagenase (Catalytic Domain)"/>
    <property type="match status" value="1"/>
</dbReference>
<feature type="binding site" evidence="14">
    <location>
        <position position="67"/>
    </location>
    <ligand>
        <name>Ca(2+)</name>
        <dbReference type="ChEBI" id="CHEBI:29108"/>
        <label>2</label>
    </ligand>
</feature>
<evidence type="ECO:0000256" key="14">
    <source>
        <dbReference type="PIRSR" id="PIRSR621190-2"/>
    </source>
</evidence>
<feature type="binding site" evidence="14">
    <location>
        <position position="69"/>
    </location>
    <ligand>
        <name>Zn(2+)</name>
        <dbReference type="ChEBI" id="CHEBI:29105"/>
        <label>1</label>
    </ligand>
</feature>
<proteinExistence type="inferred from homology"/>
<dbReference type="GO" id="GO:0030574">
    <property type="term" value="P:collagen catabolic process"/>
    <property type="evidence" value="ECO:0007669"/>
    <property type="project" value="TreeGrafter"/>
</dbReference>
<keyword evidence="9" id="KW-0482">Metalloprotease</keyword>
<evidence type="ECO:0000256" key="10">
    <source>
        <dbReference type="ARBA" id="ARBA00023145"/>
    </source>
</evidence>
<dbReference type="InterPro" id="IPR001818">
    <property type="entry name" value="Pept_M10_metallopeptidase"/>
</dbReference>
<evidence type="ECO:0000256" key="6">
    <source>
        <dbReference type="ARBA" id="ARBA00022801"/>
    </source>
</evidence>
<keyword evidence="8 14" id="KW-0106">Calcium</keyword>
<keyword evidence="5" id="KW-0677">Repeat</keyword>
<feature type="compositionally biased region" description="Basic and acidic residues" evidence="16">
    <location>
        <begin position="206"/>
        <end position="227"/>
    </location>
</feature>
<feature type="binding site" evidence="14">
    <location>
        <position position="240"/>
    </location>
    <ligand>
        <name>Ca(2+)</name>
        <dbReference type="ChEBI" id="CHEBI:29108"/>
        <label>4</label>
    </ligand>
</feature>
<dbReference type="PRINTS" id="PR00138">
    <property type="entry name" value="MATRIXIN"/>
</dbReference>
<gene>
    <name evidence="18" type="ORF">O3M35_009991</name>
</gene>
<evidence type="ECO:0000256" key="13">
    <source>
        <dbReference type="PIRSR" id="PIRSR001191-2"/>
    </source>
</evidence>
<dbReference type="PANTHER" id="PTHR10201">
    <property type="entry name" value="MATRIX METALLOPROTEINASE"/>
    <property type="match status" value="1"/>
</dbReference>
<feature type="binding site" evidence="13">
    <location>
        <position position="105"/>
    </location>
    <ligand>
        <name>Zn(2+)</name>
        <dbReference type="ChEBI" id="CHEBI:29105"/>
        <label>2</label>
        <note>catalytic</note>
    </ligand>
</feature>
<dbReference type="InterPro" id="IPR033739">
    <property type="entry name" value="M10A_MMP"/>
</dbReference>
<comment type="cofactor">
    <cofactor evidence="14">
        <name>Ca(2+)</name>
        <dbReference type="ChEBI" id="CHEBI:29108"/>
    </cofactor>
    <text evidence="14">Can bind about 5 Ca(2+) ions per subunit.</text>
</comment>
<evidence type="ECO:0000313" key="18">
    <source>
        <dbReference type="EMBL" id="KAK9503436.1"/>
    </source>
</evidence>
<feature type="binding site" evidence="14">
    <location>
        <position position="74"/>
    </location>
    <ligand>
        <name>Ca(2+)</name>
        <dbReference type="ChEBI" id="CHEBI:29108"/>
        <label>3</label>
    </ligand>
</feature>
<dbReference type="GO" id="GO:0005615">
    <property type="term" value="C:extracellular space"/>
    <property type="evidence" value="ECO:0007669"/>
    <property type="project" value="TreeGrafter"/>
</dbReference>
<keyword evidence="7 13" id="KW-0862">Zinc</keyword>
<evidence type="ECO:0000256" key="16">
    <source>
        <dbReference type="SAM" id="MobiDB-lite"/>
    </source>
</evidence>
<keyword evidence="4" id="KW-0732">Signal</keyword>
<dbReference type="PIRSF" id="PIRSF001191">
    <property type="entry name" value="Peptidase_M10A_matrix"/>
    <property type="match status" value="1"/>
</dbReference>
<dbReference type="AlphaFoldDB" id="A0AAW1CXA4"/>
<dbReference type="InterPro" id="IPR018487">
    <property type="entry name" value="Hemopexin-like_repeat"/>
</dbReference>
<evidence type="ECO:0000256" key="1">
    <source>
        <dbReference type="ARBA" id="ARBA00010370"/>
    </source>
</evidence>
<dbReference type="GO" id="GO:0006508">
    <property type="term" value="P:proteolysis"/>
    <property type="evidence" value="ECO:0007669"/>
    <property type="project" value="UniProtKB-KW"/>
</dbReference>
<feature type="repeat" description="Hemopexin" evidence="15">
    <location>
        <begin position="332"/>
        <end position="380"/>
    </location>
</feature>
<feature type="binding site" evidence="14">
    <location>
        <position position="29"/>
    </location>
    <ligand>
        <name>Ca(2+)</name>
        <dbReference type="ChEBI" id="CHEBI:29108"/>
        <label>2</label>
    </ligand>
</feature>
<evidence type="ECO:0000256" key="8">
    <source>
        <dbReference type="ARBA" id="ARBA00022837"/>
    </source>
</evidence>
<evidence type="ECO:0000313" key="19">
    <source>
        <dbReference type="Proteomes" id="UP001461498"/>
    </source>
</evidence>
<feature type="binding site" evidence="14">
    <location>
        <position position="46"/>
    </location>
    <ligand>
        <name>Ca(2+)</name>
        <dbReference type="ChEBI" id="CHEBI:29108"/>
        <label>3</label>
    </ligand>
</feature>
<feature type="binding site" evidence="14">
    <location>
        <position position="41"/>
    </location>
    <ligand>
        <name>Zn(2+)</name>
        <dbReference type="ChEBI" id="CHEBI:29105"/>
        <label>1</label>
    </ligand>
</feature>
<keyword evidence="6" id="KW-0378">Hydrolase</keyword>
<dbReference type="InterPro" id="IPR024079">
    <property type="entry name" value="MetalloPept_cat_dom_sf"/>
</dbReference>
<accession>A0AAW1CXA4</accession>
<keyword evidence="3 13" id="KW-0479">Metal-binding</keyword>
<feature type="binding site" evidence="13">
    <location>
        <position position="95"/>
    </location>
    <ligand>
        <name>Zn(2+)</name>
        <dbReference type="ChEBI" id="CHEBI:29105"/>
        <label>2</label>
        <note>catalytic</note>
    </ligand>
</feature>
<comment type="similarity">
    <text evidence="1">Belongs to the peptidase M10A family.</text>
</comment>
<feature type="repeat" description="Hemopexin" evidence="15">
    <location>
        <begin position="236"/>
        <end position="281"/>
    </location>
</feature>
<dbReference type="InterPro" id="IPR000585">
    <property type="entry name" value="Hemopexin-like_dom"/>
</dbReference>
<feature type="domain" description="Peptidase metallopeptidase" evidence="17">
    <location>
        <begin position="1"/>
        <end position="138"/>
    </location>
</feature>
<evidence type="ECO:0000256" key="3">
    <source>
        <dbReference type="ARBA" id="ARBA00022723"/>
    </source>
</evidence>
<dbReference type="EMBL" id="JAPXFL010000007">
    <property type="protein sequence ID" value="KAK9503436.1"/>
    <property type="molecule type" value="Genomic_DNA"/>
</dbReference>
<feature type="repeat" description="Hemopexin" evidence="15">
    <location>
        <begin position="285"/>
        <end position="330"/>
    </location>
</feature>
<dbReference type="Gene3D" id="2.110.10.10">
    <property type="entry name" value="Hemopexin-like domain"/>
    <property type="match status" value="1"/>
</dbReference>
<dbReference type="PROSITE" id="PS51642">
    <property type="entry name" value="HEMOPEXIN_2"/>
    <property type="match status" value="4"/>
</dbReference>
<dbReference type="Pfam" id="PF00045">
    <property type="entry name" value="Hemopexin"/>
    <property type="match status" value="4"/>
</dbReference>
<dbReference type="InterPro" id="IPR036375">
    <property type="entry name" value="Hemopexin-like_dom_sf"/>
</dbReference>
<dbReference type="InterPro" id="IPR021190">
    <property type="entry name" value="Pept_M10A"/>
</dbReference>